<gene>
    <name evidence="1" type="primary">orf112</name>
</gene>
<proteinExistence type="predicted"/>
<dbReference type="EMBL" id="KY114065">
    <property type="protein sequence ID" value="ARK36690.1"/>
    <property type="molecule type" value="Genomic_DNA"/>
</dbReference>
<geneLocation type="chloroplast" evidence="1"/>
<name>A0A1W6F7M7_HYDRE</name>
<dbReference type="AlphaFoldDB" id="A0A1W6F7M7"/>
<evidence type="ECO:0000313" key="1">
    <source>
        <dbReference type="EMBL" id="ARK36690.1"/>
    </source>
</evidence>
<dbReference type="GeneID" id="32880375"/>
<protein>
    <submittedName>
        <fullName evidence="1">Uncharacterized protein</fullName>
    </submittedName>
</protein>
<dbReference type="RefSeq" id="YP_009364231.1">
    <property type="nucleotide sequence ID" value="NC_034655.1"/>
</dbReference>
<keyword evidence="1" id="KW-0150">Chloroplast</keyword>
<accession>A0A1W6F7M7</accession>
<keyword evidence="1" id="KW-0934">Plastid</keyword>
<reference evidence="1" key="1">
    <citation type="journal article" date="2017" name="PeerJ">
        <title>lastomes of the green algae Hydrodictyon reticulatum and Pediastrum duplex (Sphaeropleales, Chlorophyceae).</title>
        <authorList>
            <person name="McManus H.A."/>
            <person name="Sanchez D."/>
            <person name="Karol K.G."/>
        </authorList>
    </citation>
    <scope>NUCLEOTIDE SEQUENCE</scope>
</reference>
<organism evidence="1">
    <name type="scientific">Hydrodictyon reticulatum</name>
    <name type="common">Water net</name>
    <name type="synonym">Conferva reticulatum</name>
    <dbReference type="NCBI Taxonomy" id="3107"/>
    <lineage>
        <taxon>Eukaryota</taxon>
        <taxon>Viridiplantae</taxon>
        <taxon>Chlorophyta</taxon>
        <taxon>core chlorophytes</taxon>
        <taxon>Chlorophyceae</taxon>
        <taxon>CS clade</taxon>
        <taxon>Sphaeropleales</taxon>
        <taxon>Hydrodictyaceae</taxon>
        <taxon>Hydrodictyon</taxon>
    </lineage>
</organism>
<sequence>MPSLFGGADAFAFRRSRTASSLWLRRSRCLRFSAKLNRFFALASAEPMPSLFSEAEPLLRFGFGGADAFAFRRTRTASSLRRSLRFSARFGEASAPLRFDLAEAKEKIMQSE</sequence>